<dbReference type="RefSeq" id="XP_022091942.1">
    <property type="nucleotide sequence ID" value="XM_022236250.1"/>
</dbReference>
<evidence type="ECO:0000256" key="10">
    <source>
        <dbReference type="ARBA" id="ARBA00040905"/>
    </source>
</evidence>
<comment type="catalytic activity">
    <reaction evidence="6">
        <text>a 1,2-diacyl-sn-glycero-3-phosphoethanolamine(in) = a 1,2-diacyl-sn-glycero-3-phosphoethanolamine(out)</text>
        <dbReference type="Rhea" id="RHEA:38895"/>
        <dbReference type="ChEBI" id="CHEBI:64612"/>
    </reaction>
</comment>
<feature type="transmembrane region" description="Helical" evidence="15">
    <location>
        <begin position="397"/>
        <end position="416"/>
    </location>
</feature>
<dbReference type="CTD" id="81037"/>
<dbReference type="PANTHER" id="PTHR21347:SF0">
    <property type="entry name" value="LIPID SCRAMBLASE CLPTM1L"/>
    <property type="match status" value="1"/>
</dbReference>
<evidence type="ECO:0000256" key="15">
    <source>
        <dbReference type="SAM" id="Phobius"/>
    </source>
</evidence>
<dbReference type="RefSeq" id="XP_022091945.1">
    <property type="nucleotide sequence ID" value="XM_022236253.1"/>
</dbReference>
<dbReference type="OMA" id="TTMWRAF"/>
<evidence type="ECO:0000256" key="5">
    <source>
        <dbReference type="ARBA" id="ARBA00023136"/>
    </source>
</evidence>
<dbReference type="AlphaFoldDB" id="A0A8B7YH84"/>
<comment type="subcellular location">
    <subcellularLocation>
        <location evidence="1">Membrane</location>
        <topology evidence="1">Multi-pass membrane protein</topology>
    </subcellularLocation>
</comment>
<evidence type="ECO:0000256" key="4">
    <source>
        <dbReference type="ARBA" id="ARBA00022989"/>
    </source>
</evidence>
<evidence type="ECO:0000256" key="8">
    <source>
        <dbReference type="ARBA" id="ARBA00035895"/>
    </source>
</evidence>
<dbReference type="GO" id="GO:0012505">
    <property type="term" value="C:endomembrane system"/>
    <property type="evidence" value="ECO:0007669"/>
    <property type="project" value="TreeGrafter"/>
</dbReference>
<comment type="function">
    <text evidence="13">Scramblase that mediates the translocation of glucosaminylphosphatidylinositol (alpha-D-GlcN-(1-6)-(1,2-diacyl-sn-glycero-3-phospho)-1D-myo-inositol, GlcN-PI) across the endoplasmic reticulum (ER) membrane, from the cytosolic leaflet to the luminal leaflet of the ER membrane, where it participates in the biosynthesis of glycosylphosphatidylinositol (GPI). GPI is a lipid glycoconjugate involved in post-translational modification of proteins. Can also translocate 1,2-diacyl-sn-glycero-3-phospho-(1D-myo-inositol) (phosphatidylinositol or PI), as well as several other phospholipids (1,2-diacyl-sn-glycero-3-phosphocholine, 1,2-diacyl-sn-glycero-3-phosphoethanolamine), and N-acetylglucosaminylphosphatidylinositol (GlcNAc-PI) in vitro.</text>
</comment>
<name>A0A8B7YH84_ACAPL</name>
<evidence type="ECO:0000313" key="18">
    <source>
        <dbReference type="RefSeq" id="XP_022091943.1"/>
    </source>
</evidence>
<dbReference type="RefSeq" id="XP_022091943.1">
    <property type="nucleotide sequence ID" value="XM_022236251.1"/>
</dbReference>
<evidence type="ECO:0000256" key="12">
    <source>
        <dbReference type="ARBA" id="ARBA00043155"/>
    </source>
</evidence>
<protein>
    <recommendedName>
        <fullName evidence="10">Lipid scramblase CLPTM1L</fullName>
    </recommendedName>
    <alternativeName>
        <fullName evidence="12">Cisplatin resistance-related protein 9</fullName>
    </alternativeName>
    <alternativeName>
        <fullName evidence="11">Cleft lip and palate transmembrane protein 1-like protein</fullName>
    </alternativeName>
</protein>
<comment type="similarity">
    <text evidence="2">Belongs to the CLPTM1 family.</text>
</comment>
<comment type="catalytic activity">
    <reaction evidence="7">
        <text>a 1,2-diacyl-sn-glycero-3-phosphocholine(in) = a 1,2-diacyl-sn-glycero-3-phosphocholine(out)</text>
        <dbReference type="Rhea" id="RHEA:38571"/>
        <dbReference type="ChEBI" id="CHEBI:57643"/>
    </reaction>
</comment>
<evidence type="ECO:0000256" key="1">
    <source>
        <dbReference type="ARBA" id="ARBA00004141"/>
    </source>
</evidence>
<comment type="catalytic activity">
    <reaction evidence="14">
        <text>a 6-(alpha-D-glucosaminyl)-1-(1,2-diacyl-sn-glycero-3-phospho)-1D-myo-inositol(in) = a 6-(alpha-D-glucosaminyl)-1-(1,2-diacyl-sn-glycero-3-phospho)-1D-myo-inositol(out)</text>
        <dbReference type="Rhea" id="RHEA:71491"/>
        <dbReference type="ChEBI" id="CHEBI:57997"/>
    </reaction>
</comment>
<dbReference type="Pfam" id="PF05602">
    <property type="entry name" value="CLPTM1"/>
    <property type="match status" value="1"/>
</dbReference>
<evidence type="ECO:0000256" key="13">
    <source>
        <dbReference type="ARBA" id="ARBA00045827"/>
    </source>
</evidence>
<feature type="transmembrane region" description="Helical" evidence="15">
    <location>
        <begin position="422"/>
        <end position="443"/>
    </location>
</feature>
<dbReference type="Proteomes" id="UP000694845">
    <property type="component" value="Unplaced"/>
</dbReference>
<evidence type="ECO:0000313" key="16">
    <source>
        <dbReference type="Proteomes" id="UP000694845"/>
    </source>
</evidence>
<evidence type="ECO:0000256" key="2">
    <source>
        <dbReference type="ARBA" id="ARBA00009310"/>
    </source>
</evidence>
<proteinExistence type="inferred from homology"/>
<evidence type="ECO:0000256" key="14">
    <source>
        <dbReference type="ARBA" id="ARBA00093208"/>
    </source>
</evidence>
<dbReference type="GO" id="GO:0016020">
    <property type="term" value="C:membrane"/>
    <property type="evidence" value="ECO:0007669"/>
    <property type="project" value="UniProtKB-SubCell"/>
</dbReference>
<comment type="catalytic activity">
    <reaction evidence="9">
        <text>6-(alpha-D-glucosaminyl)-(1-octadecanoyl,2-(9Z)-octadecenoyl-sn-glycero-3-phospho)-1D-myo-inositol(in) = 6-(alpha-D-glucosaminyl)-(1-octadecanoyl,2-(9Z)-octadecenoyl-sn-glycero-3-phospho)-1D-myo-inositol(out)</text>
        <dbReference type="Rhea" id="RHEA:71495"/>
        <dbReference type="ChEBI" id="CHEBI:190691"/>
    </reaction>
</comment>
<organism evidence="16 17">
    <name type="scientific">Acanthaster planci</name>
    <name type="common">Crown-of-thorns starfish</name>
    <dbReference type="NCBI Taxonomy" id="133434"/>
    <lineage>
        <taxon>Eukaryota</taxon>
        <taxon>Metazoa</taxon>
        <taxon>Echinodermata</taxon>
        <taxon>Eleutherozoa</taxon>
        <taxon>Asterozoa</taxon>
        <taxon>Asteroidea</taxon>
        <taxon>Valvatacea</taxon>
        <taxon>Valvatida</taxon>
        <taxon>Acanthasteridae</taxon>
        <taxon>Acanthaster</taxon>
    </lineage>
</organism>
<dbReference type="InterPro" id="IPR008429">
    <property type="entry name" value="CLPTM1"/>
</dbReference>
<gene>
    <name evidence="17 18 19" type="primary">LOC110980007</name>
</gene>
<keyword evidence="4 15" id="KW-1133">Transmembrane helix</keyword>
<evidence type="ECO:0000256" key="11">
    <source>
        <dbReference type="ARBA" id="ARBA00042320"/>
    </source>
</evidence>
<dbReference type="GeneID" id="110980007"/>
<accession>A0A8B7YH84</accession>
<comment type="catalytic activity">
    <reaction evidence="8">
        <text>a 1,2-diacyl-sn-glycero-3-phospho-(1D-myo-inositol)(in) = a 1,2-diacyl-sn-glycero-3-phospho-(1D-myo-inositol)(out)</text>
        <dbReference type="Rhea" id="RHEA:38691"/>
        <dbReference type="ChEBI" id="CHEBI:57880"/>
    </reaction>
</comment>
<evidence type="ECO:0000256" key="6">
    <source>
        <dbReference type="ARBA" id="ARBA00024615"/>
    </source>
</evidence>
<evidence type="ECO:0000256" key="7">
    <source>
        <dbReference type="ARBA" id="ARBA00024631"/>
    </source>
</evidence>
<keyword evidence="3 15" id="KW-0812">Transmembrane</keyword>
<evidence type="ECO:0000313" key="19">
    <source>
        <dbReference type="RefSeq" id="XP_022091945.1"/>
    </source>
</evidence>
<evidence type="ECO:0000256" key="9">
    <source>
        <dbReference type="ARBA" id="ARBA00036810"/>
    </source>
</evidence>
<dbReference type="OrthoDB" id="378564at2759"/>
<feature type="transmembrane region" description="Helical" evidence="15">
    <location>
        <begin position="7"/>
        <end position="31"/>
    </location>
</feature>
<dbReference type="PANTHER" id="PTHR21347">
    <property type="entry name" value="CLEFT LIP AND PALATE ASSOCIATED TRANSMEMBRANE PROTEIN-RELATED"/>
    <property type="match status" value="1"/>
</dbReference>
<evidence type="ECO:0000256" key="3">
    <source>
        <dbReference type="ARBA" id="ARBA00022692"/>
    </source>
</evidence>
<evidence type="ECO:0000313" key="17">
    <source>
        <dbReference type="RefSeq" id="XP_022091942.1"/>
    </source>
</evidence>
<dbReference type="KEGG" id="aplc:110980007"/>
<sequence length="540" mass="62028">MPSVGSIINYVVIGLFVSYLIHVSLVMFHLFNPEQCVPTSGKGSSTCITPYIGRNPKLQLSLYTSVKMRKDLIEKDLSLVAQYKNFTIDEEFDRSVNITLPKKTRNNGTLFVHVFVHPRGKSPFHSSLSSYQSAPLTKYAPPRMEEYNLLSDSSNENSSSEVPVTHWKNKVVISVLQDQLSMHRHGVPQEIWQYVRLTQQGEYLPILFINNLVHKSKQLKPINASTVEMPLHILYSPISIGWLRLYSTLEQSVKMLHDLGFGEKDTEEVMSLFTDSGLYLLALTVIVSMFHLLFDFLAFKNDISYWRQRNTMAGLSTRTVVWRGLSQIVIFLYLLDRDTSLLVLVPAGIGTVIEVWKVKKAFKVHLSFTGLKPRISFGTTTDSERATEEIDSQAMRYLSYVLYPLCLAGAVYSLLYVPHKSWYSWVIQSLVNGVYAFGFLFMLPQLFVNYKLKSVAHLPWRAFMYKAFNTFIDDMFAFIITMPTAHRLACFRDDIVFVLYLYQRWLYPVDKSRVNEYGMSFDKEDSAGTEKINDAKEHAE</sequence>
<feature type="transmembrane region" description="Helical" evidence="15">
    <location>
        <begin position="278"/>
        <end position="299"/>
    </location>
</feature>
<keyword evidence="16" id="KW-1185">Reference proteome</keyword>
<keyword evidence="5 15" id="KW-0472">Membrane</keyword>
<reference evidence="17 18" key="1">
    <citation type="submission" date="2025-04" db="UniProtKB">
        <authorList>
            <consortium name="RefSeq"/>
        </authorList>
    </citation>
    <scope>IDENTIFICATION</scope>
</reference>